<feature type="region of interest" description="Disordered" evidence="6">
    <location>
        <begin position="1358"/>
        <end position="1408"/>
    </location>
</feature>
<dbReference type="InterPro" id="IPR045152">
    <property type="entry name" value="EDC4-like"/>
</dbReference>
<dbReference type="Gene3D" id="2.130.10.10">
    <property type="entry name" value="YVTN repeat-like/Quinoprotein amine dehydrogenase"/>
    <property type="match status" value="1"/>
</dbReference>
<feature type="region of interest" description="Disordered" evidence="6">
    <location>
        <begin position="208"/>
        <end position="396"/>
    </location>
</feature>
<keyword evidence="3" id="KW-0963">Cytoplasm</keyword>
<accession>A0A3N4IMP8</accession>
<evidence type="ECO:0000256" key="1">
    <source>
        <dbReference type="ARBA" id="ARBA00004201"/>
    </source>
</evidence>
<proteinExistence type="inferred from homology"/>
<feature type="compositionally biased region" description="Low complexity" evidence="6">
    <location>
        <begin position="1582"/>
        <end position="1592"/>
    </location>
</feature>
<keyword evidence="4" id="KW-0853">WD repeat</keyword>
<dbReference type="STRING" id="1160509.A0A3N4IMP8"/>
<feature type="compositionally biased region" description="Low complexity" evidence="6">
    <location>
        <begin position="248"/>
        <end position="285"/>
    </location>
</feature>
<feature type="compositionally biased region" description="Basic and acidic residues" evidence="6">
    <location>
        <begin position="488"/>
        <end position="499"/>
    </location>
</feature>
<feature type="compositionally biased region" description="Pro residues" evidence="6">
    <location>
        <begin position="75"/>
        <end position="92"/>
    </location>
</feature>
<feature type="region of interest" description="Disordered" evidence="6">
    <location>
        <begin position="1042"/>
        <end position="1151"/>
    </location>
</feature>
<dbReference type="Proteomes" id="UP000275078">
    <property type="component" value="Unassembled WGS sequence"/>
</dbReference>
<evidence type="ECO:0000259" key="7">
    <source>
        <dbReference type="Pfam" id="PF24106"/>
    </source>
</evidence>
<dbReference type="PANTHER" id="PTHR15598">
    <property type="entry name" value="ENHANCER OF MRNA-DECAPPING PROTEIN 4"/>
    <property type="match status" value="1"/>
</dbReference>
<feature type="region of interest" description="Disordered" evidence="6">
    <location>
        <begin position="469"/>
        <end position="553"/>
    </location>
</feature>
<evidence type="ECO:0000256" key="5">
    <source>
        <dbReference type="ARBA" id="ARBA00022737"/>
    </source>
</evidence>
<feature type="compositionally biased region" description="Pro residues" evidence="6">
    <location>
        <begin position="1042"/>
        <end position="1054"/>
    </location>
</feature>
<feature type="compositionally biased region" description="Polar residues" evidence="6">
    <location>
        <begin position="1"/>
        <end position="10"/>
    </location>
</feature>
<dbReference type="PANTHER" id="PTHR15598:SF5">
    <property type="entry name" value="ENHANCER OF MRNA-DECAPPING PROTEIN 4"/>
    <property type="match status" value="1"/>
</dbReference>
<dbReference type="OrthoDB" id="21128at2759"/>
<feature type="compositionally biased region" description="Polar residues" evidence="6">
    <location>
        <begin position="17"/>
        <end position="27"/>
    </location>
</feature>
<feature type="compositionally biased region" description="Polar residues" evidence="6">
    <location>
        <begin position="1593"/>
        <end position="1606"/>
    </location>
</feature>
<reference evidence="8 9" key="1">
    <citation type="journal article" date="2018" name="Nat. Ecol. Evol.">
        <title>Pezizomycetes genomes reveal the molecular basis of ectomycorrhizal truffle lifestyle.</title>
        <authorList>
            <person name="Murat C."/>
            <person name="Payen T."/>
            <person name="Noel B."/>
            <person name="Kuo A."/>
            <person name="Morin E."/>
            <person name="Chen J."/>
            <person name="Kohler A."/>
            <person name="Krizsan K."/>
            <person name="Balestrini R."/>
            <person name="Da Silva C."/>
            <person name="Montanini B."/>
            <person name="Hainaut M."/>
            <person name="Levati E."/>
            <person name="Barry K.W."/>
            <person name="Belfiori B."/>
            <person name="Cichocki N."/>
            <person name="Clum A."/>
            <person name="Dockter R.B."/>
            <person name="Fauchery L."/>
            <person name="Guy J."/>
            <person name="Iotti M."/>
            <person name="Le Tacon F."/>
            <person name="Lindquist E.A."/>
            <person name="Lipzen A."/>
            <person name="Malagnac F."/>
            <person name="Mello A."/>
            <person name="Molinier V."/>
            <person name="Miyauchi S."/>
            <person name="Poulain J."/>
            <person name="Riccioni C."/>
            <person name="Rubini A."/>
            <person name="Sitrit Y."/>
            <person name="Splivallo R."/>
            <person name="Traeger S."/>
            <person name="Wang M."/>
            <person name="Zifcakova L."/>
            <person name="Wipf D."/>
            <person name="Zambonelli A."/>
            <person name="Paolocci F."/>
            <person name="Nowrousian M."/>
            <person name="Ottonello S."/>
            <person name="Baldrian P."/>
            <person name="Spatafora J.W."/>
            <person name="Henrissat B."/>
            <person name="Nagy L.G."/>
            <person name="Aury J.M."/>
            <person name="Wincker P."/>
            <person name="Grigoriev I.V."/>
            <person name="Bonfante P."/>
            <person name="Martin F.M."/>
        </authorList>
    </citation>
    <scope>NUCLEOTIDE SEQUENCE [LARGE SCALE GENOMIC DNA]</scope>
    <source>
        <strain evidence="8 9">RN42</strain>
    </source>
</reference>
<feature type="compositionally biased region" description="Low complexity" evidence="6">
    <location>
        <begin position="1381"/>
        <end position="1395"/>
    </location>
</feature>
<feature type="compositionally biased region" description="Polar residues" evidence="6">
    <location>
        <begin position="530"/>
        <end position="552"/>
    </location>
</feature>
<feature type="compositionally biased region" description="Low complexity" evidence="6">
    <location>
        <begin position="342"/>
        <end position="352"/>
    </location>
</feature>
<feature type="compositionally biased region" description="Basic and acidic residues" evidence="6">
    <location>
        <begin position="512"/>
        <end position="529"/>
    </location>
</feature>
<dbReference type="InterPro" id="IPR015943">
    <property type="entry name" value="WD40/YVTN_repeat-like_dom_sf"/>
</dbReference>
<feature type="compositionally biased region" description="Basic and acidic residues" evidence="6">
    <location>
        <begin position="1065"/>
        <end position="1074"/>
    </location>
</feature>
<comment type="subcellular location">
    <subcellularLocation>
        <location evidence="1">Cytoplasm</location>
        <location evidence="1">P-body</location>
    </subcellularLocation>
</comment>
<dbReference type="Pfam" id="PF24106">
    <property type="entry name" value="Beta-prop_EDC4L"/>
    <property type="match status" value="1"/>
</dbReference>
<dbReference type="EMBL" id="ML119668">
    <property type="protein sequence ID" value="RPA82874.1"/>
    <property type="molecule type" value="Genomic_DNA"/>
</dbReference>
<comment type="similarity">
    <text evidence="2">Belongs to the WD repeat EDC4 family.</text>
</comment>
<protein>
    <recommendedName>
        <fullName evidence="7">EDC4-like protein pdc1 beta-propeller domain-containing protein</fullName>
    </recommendedName>
</protein>
<evidence type="ECO:0000256" key="2">
    <source>
        <dbReference type="ARBA" id="ARBA00009639"/>
    </source>
</evidence>
<feature type="compositionally biased region" description="Polar residues" evidence="6">
    <location>
        <begin position="40"/>
        <end position="51"/>
    </location>
</feature>
<dbReference type="SUPFAM" id="SSF50978">
    <property type="entry name" value="WD40 repeat-like"/>
    <property type="match status" value="1"/>
</dbReference>
<feature type="compositionally biased region" description="Low complexity" evidence="6">
    <location>
        <begin position="1104"/>
        <end position="1116"/>
    </location>
</feature>
<feature type="compositionally biased region" description="Polar residues" evidence="6">
    <location>
        <begin position="114"/>
        <end position="133"/>
    </location>
</feature>
<dbReference type="InterPro" id="IPR036322">
    <property type="entry name" value="WD40_repeat_dom_sf"/>
</dbReference>
<evidence type="ECO:0000256" key="6">
    <source>
        <dbReference type="SAM" id="MobiDB-lite"/>
    </source>
</evidence>
<sequence length="1613" mass="175772">MADHGQQMQNLLDMLKNTKQNSQTPSTEDAPGLHRAQSHDLPSSAAQTENQFARPAQNPFLQQFQEDQRNLSRSVPPPLPPGATNQPIPPRFPTNDNAAASLLGFLKDVKSGPATNAVQHDQQQSEHPPSLASQLHDMGNPHLEFQRQQTSAPPNLQQMFAQKPPIDRGLSAQDLVEQVLGRTQLQSPANFGTNPGVVHAAAIQHLPAEDPPRPESKPVINPEDLMQLFRRPKPDAQAEESAQQPQTGSQEEQPLQQEPAQQEAQQHQPQEPQEQSSGHPQQSEQKPATVETPAKIETAAERPVSPSTSLFNMISGAGSKPGIGSSALKHVPAAPTPPLGSPSPTGTSTPTGTGRGIFTYHNPFESLSATRPKPKTSGSIKGVEQVPTPPPTHRGGLAQLKTTIPTPDPTNVPLPFSPPEGPPTVSTPSNLDVQIVSASQPPQSGLSPADLALRRDLFAATEANMTATEQRLVREADTAPVTDITLDTEAKSEVKREQVEQTPNAESADALPARREAQDEALPKEKCEEQTLSMPEPESSQPEHQSDPQESQVPAEALLANERTAGPIYTFPMRPFISLTMNPKNDPESRPPFPDSRLSDIAKMNRAHDPLDRNLLTASPSYIAYAISKSDGRGGIRILRQDDGKDIVLKKDSTDRAFNVTIGLGERLLATSVSGAVLWADIEHGFEANQWSNCSFVYPPVEDAGHTSGVVKSRARKTAKHIDVFAVGRGKTINLIHVPTALAYVNPADGLVDSKRYMNEHFRAVDTGKASKDFCFSEDDTVIVSIDKAGKLKLWDVENLVDFGVEYAPGSKFPPQSPQILTEPTMVLSAVAPGETYRATSVMLLDKHRPLVKSMALRYVLVGMKQNYTLQLWDLALNRPVQEINFPQSSDNDPMCSLAYHSPTSNIIVGNPSRNSIFLIHFSAPKYNLHPQSQAQFVRGLAKKDGSVPAPDATAILSVIREHALPIKGQLISLDILDTAQDDIESETGPVLEVYVSHTAGMTSLALHKDDLSLDSDFKSRQAIPAVDAGICVISSLNLPPPPAASASPEPRPSSTPAQNGEPAKTSEDVKREVASPSPTKAVASPLPTPKQDGKAQAPKKKSATTAATLASVSKTGTDDLTAANMSRKERKEKAKAKNTPAANVNGAKASDQPAFDVDGIVQKVEKSVTASVMKELDGLRTALVDDRKNFQEAADARHEAILKVVSNTLTNNVEKSLSAIVQHAIEHSVYPKLLRSVSDSLDAGIEKNLSEKLRTILPDLVRTATTNAVQPAVSKVLAETNTKLADFIVQRVRKATADNIETVAKTIRDTFHETQKESAKRQATDHAQLLEQNRQQAQKIDHLTTLMSQMTQQVQAMAAQQREFQERVNRAQAEWETENSSPQASQPSQQPAAQYGRPAPQRQPTKTPEEIEIEEVEALMASGDYQAGTIKWLQSPTQQVELFDKVIKNHHFDFSINLNQVVVLSVAAAVTGSFERSIQDRLMWLEGILGALNPLDETIVDHVDKIMVVIVQRLEKLYTMLNTESSNGYGNDHSNLIRRIPSLARKARELAMTANKGLPMGVNQQRQQQIPQQAPPPQPNPHTQYHHQPQQFRNSYDENVNNPSLNRGGWGY</sequence>
<dbReference type="GO" id="GO:0000932">
    <property type="term" value="C:P-body"/>
    <property type="evidence" value="ECO:0007669"/>
    <property type="project" value="UniProtKB-SubCell"/>
</dbReference>
<evidence type="ECO:0000256" key="4">
    <source>
        <dbReference type="ARBA" id="ARBA00022574"/>
    </source>
</evidence>
<feature type="region of interest" description="Disordered" evidence="6">
    <location>
        <begin position="1563"/>
        <end position="1613"/>
    </location>
</feature>
<feature type="region of interest" description="Disordered" evidence="6">
    <location>
        <begin position="114"/>
        <end position="137"/>
    </location>
</feature>
<keyword evidence="5" id="KW-0677">Repeat</keyword>
<feature type="domain" description="EDC4-like protein pdc1 beta-propeller" evidence="7">
    <location>
        <begin position="592"/>
        <end position="925"/>
    </location>
</feature>
<organism evidence="8 9">
    <name type="scientific">Ascobolus immersus RN42</name>
    <dbReference type="NCBI Taxonomy" id="1160509"/>
    <lineage>
        <taxon>Eukaryota</taxon>
        <taxon>Fungi</taxon>
        <taxon>Dikarya</taxon>
        <taxon>Ascomycota</taxon>
        <taxon>Pezizomycotina</taxon>
        <taxon>Pezizomycetes</taxon>
        <taxon>Pezizales</taxon>
        <taxon>Ascobolaceae</taxon>
        <taxon>Ascobolus</taxon>
    </lineage>
</organism>
<feature type="region of interest" description="Disordered" evidence="6">
    <location>
        <begin position="1"/>
        <end position="97"/>
    </location>
</feature>
<dbReference type="InterPro" id="IPR055393">
    <property type="entry name" value="Beta-prop_EDC4L"/>
</dbReference>
<evidence type="ECO:0000313" key="8">
    <source>
        <dbReference type="EMBL" id="RPA82874.1"/>
    </source>
</evidence>
<dbReference type="GO" id="GO:0031087">
    <property type="term" value="P:deadenylation-independent decapping of nuclear-transcribed mRNA"/>
    <property type="evidence" value="ECO:0007669"/>
    <property type="project" value="InterPro"/>
</dbReference>
<gene>
    <name evidence="8" type="ORF">BJ508DRAFT_80855</name>
</gene>
<keyword evidence="9" id="KW-1185">Reference proteome</keyword>
<name>A0A3N4IMP8_ASCIM</name>
<evidence type="ECO:0000256" key="3">
    <source>
        <dbReference type="ARBA" id="ARBA00022490"/>
    </source>
</evidence>
<evidence type="ECO:0000313" key="9">
    <source>
        <dbReference type="Proteomes" id="UP000275078"/>
    </source>
</evidence>